<keyword evidence="2 8" id="KW-0813">Transport</keyword>
<sequence length="431" mass="49687">SGIVMIEGNPHRDLWKAACWAMSKDETYNPHERALYGALCGNLSAMLEVSSSWEDHLWSHYKTMVDMATERHVQQTVNIWSPWQRVTQDTIPLPDGYWRQSVDLGRCSDIFDKIESSYDQIVREEALNPFHFVQRCIILNDITTLMERCASWVDDASVHLLRFLVHVILFLRTLGVQLEVGVGVWVGGCRFHVKVGVGKIEAIEWLVYDPSQRCEAVKQSNAIMRGFLASRKHTAAHDVFMKIPVDSIEVLYKEWYAQADKDVPLPPDADNAIHEHLCMKAYLSAHTSFKEWFKHYHTSKPEGPEEPTIQKPSAFGSVSISDLVAQEHRQKEYLGKMSSWEDKLQSLCDLARDRIYNVLLFPTGWLVDAREVSRHDNQWRNHQMAQLRRICVPYLCNLLLTVLVDTRGRYGECGKLAHVLADEDYKLYEVI</sequence>
<keyword evidence="8" id="KW-0472">Membrane</keyword>
<evidence type="ECO:0000256" key="8">
    <source>
        <dbReference type="RuleBase" id="RU365072"/>
    </source>
</evidence>
<keyword evidence="10" id="KW-1185">Reference proteome</keyword>
<dbReference type="Pfam" id="PF04121">
    <property type="entry name" value="Nup84_Nup100"/>
    <property type="match status" value="2"/>
</dbReference>
<evidence type="ECO:0000313" key="9">
    <source>
        <dbReference type="Ensembl" id="ENSCSAVP00000009403.1"/>
    </source>
</evidence>
<dbReference type="GO" id="GO:0031080">
    <property type="term" value="C:nuclear pore outer ring"/>
    <property type="evidence" value="ECO:0007669"/>
    <property type="project" value="TreeGrafter"/>
</dbReference>
<comment type="subcellular location">
    <subcellularLocation>
        <location evidence="8">Nucleus</location>
        <location evidence="8">Nuclear pore complex</location>
    </subcellularLocation>
    <subcellularLocation>
        <location evidence="8">Nucleus membrane</location>
    </subcellularLocation>
</comment>
<evidence type="ECO:0000256" key="3">
    <source>
        <dbReference type="ARBA" id="ARBA00022816"/>
    </source>
</evidence>
<dbReference type="GO" id="GO:0000973">
    <property type="term" value="P:post-transcriptional tethering of RNA polymerase II gene DNA at nuclear periphery"/>
    <property type="evidence" value="ECO:0007669"/>
    <property type="project" value="TreeGrafter"/>
</dbReference>
<reference evidence="10" key="1">
    <citation type="submission" date="2003-08" db="EMBL/GenBank/DDBJ databases">
        <authorList>
            <person name="Birren B."/>
            <person name="Nusbaum C."/>
            <person name="Abebe A."/>
            <person name="Abouelleil A."/>
            <person name="Adekoya E."/>
            <person name="Ait-zahra M."/>
            <person name="Allen N."/>
            <person name="Allen T."/>
            <person name="An P."/>
            <person name="Anderson M."/>
            <person name="Anderson S."/>
            <person name="Arachchi H."/>
            <person name="Armbruster J."/>
            <person name="Bachantsang P."/>
            <person name="Baldwin J."/>
            <person name="Barry A."/>
            <person name="Bayul T."/>
            <person name="Blitshsteyn B."/>
            <person name="Bloom T."/>
            <person name="Blye J."/>
            <person name="Boguslavskiy L."/>
            <person name="Borowsky M."/>
            <person name="Boukhgalter B."/>
            <person name="Brunache A."/>
            <person name="Butler J."/>
            <person name="Calixte N."/>
            <person name="Calvo S."/>
            <person name="Camarata J."/>
            <person name="Campo K."/>
            <person name="Chang J."/>
            <person name="Cheshatsang Y."/>
            <person name="Citroen M."/>
            <person name="Collymore A."/>
            <person name="Considine T."/>
            <person name="Cook A."/>
            <person name="Cooke P."/>
            <person name="Corum B."/>
            <person name="Cuomo C."/>
            <person name="David R."/>
            <person name="Dawoe T."/>
            <person name="Degray S."/>
            <person name="Dodge S."/>
            <person name="Dooley K."/>
            <person name="Dorje P."/>
            <person name="Dorjee K."/>
            <person name="Dorris L."/>
            <person name="Duffey N."/>
            <person name="Dupes A."/>
            <person name="Elkins T."/>
            <person name="Engels R."/>
            <person name="Erickson J."/>
            <person name="Farina A."/>
            <person name="Faro S."/>
            <person name="Ferreira P."/>
            <person name="Fischer H."/>
            <person name="Fitzgerald M."/>
            <person name="Foley K."/>
            <person name="Gage D."/>
            <person name="Galagan J."/>
            <person name="Gearin G."/>
            <person name="Gnerre S."/>
            <person name="Gnirke A."/>
            <person name="Goyette A."/>
            <person name="Graham J."/>
            <person name="Grandbois E."/>
            <person name="Gyaltsen K."/>
            <person name="Hafez N."/>
            <person name="Hagopian D."/>
            <person name="Hagos B."/>
            <person name="Hall J."/>
            <person name="Hatcher B."/>
            <person name="Heller A."/>
            <person name="Higgins H."/>
            <person name="Honan T."/>
            <person name="Horn A."/>
            <person name="Houde N."/>
            <person name="Hughes L."/>
            <person name="Hulme W."/>
            <person name="Husby E."/>
            <person name="Iliev I."/>
            <person name="Jaffe D."/>
            <person name="Jones C."/>
            <person name="Kamal M."/>
            <person name="Kamat A."/>
            <person name="Kamvysselis M."/>
            <person name="Karlsson E."/>
            <person name="Kells C."/>
            <person name="Kieu A."/>
            <person name="Kisner P."/>
            <person name="Kodira C."/>
            <person name="Kulbokas E."/>
            <person name="Labutti K."/>
            <person name="Lama D."/>
            <person name="Landers T."/>
            <person name="Leger J."/>
            <person name="Levine S."/>
            <person name="Lewis D."/>
            <person name="Lewis T."/>
            <person name="Lindblad-toh K."/>
            <person name="Liu X."/>
            <person name="Lokyitsang T."/>
            <person name="Lokyitsang Y."/>
            <person name="Lucien O."/>
            <person name="Lui A."/>
            <person name="Ma L.J."/>
            <person name="Mabbitt R."/>
            <person name="Macdonald J."/>
            <person name="Maclean C."/>
            <person name="Major J."/>
            <person name="Manning J."/>
            <person name="Marabella R."/>
            <person name="Maru K."/>
            <person name="Matthews C."/>
            <person name="Mauceli E."/>
            <person name="Mccarthy M."/>
            <person name="Mcdonough S."/>
            <person name="Mcghee T."/>
            <person name="Meldrim J."/>
            <person name="Meneus L."/>
            <person name="Mesirov J."/>
            <person name="Mihalev A."/>
            <person name="Mihova T."/>
            <person name="Mikkelsen T."/>
            <person name="Mlenga V."/>
            <person name="Moru K."/>
            <person name="Mozes J."/>
            <person name="Mulrain L."/>
            <person name="Munson G."/>
            <person name="Naylor J."/>
            <person name="Newes C."/>
            <person name="Nguyen C."/>
            <person name="Nguyen N."/>
            <person name="Nguyen T."/>
            <person name="Nicol R."/>
            <person name="Nielsen C."/>
            <person name="Nizzari M."/>
            <person name="Norbu C."/>
            <person name="Norbu N."/>
            <person name="O'donnell P."/>
            <person name="Okoawo O."/>
            <person name="O'leary S."/>
            <person name="Omotosho B."/>
            <person name="O'neill K."/>
            <person name="Osman S."/>
            <person name="Parker S."/>
            <person name="Perrin D."/>
            <person name="Phunkhang P."/>
            <person name="Piqani B."/>
            <person name="Purcell S."/>
            <person name="Rachupka T."/>
            <person name="Ramasamy U."/>
            <person name="Rameau R."/>
            <person name="Ray V."/>
            <person name="Raymond C."/>
            <person name="Retta R."/>
            <person name="Richardson S."/>
            <person name="Rise C."/>
            <person name="Rodriguez J."/>
            <person name="Rogers J."/>
            <person name="Rogov P."/>
            <person name="Rutman M."/>
            <person name="Schupbach R."/>
            <person name="Seaman C."/>
            <person name="Settipalli S."/>
            <person name="Sharpe T."/>
            <person name="Sheridan J."/>
            <person name="Sherpa N."/>
            <person name="Shi J."/>
            <person name="Smirnov S."/>
            <person name="Smith C."/>
            <person name="Sougnez C."/>
            <person name="Spencer B."/>
            <person name="Stalker J."/>
            <person name="Stange-thomann N."/>
            <person name="Stavropoulos S."/>
            <person name="Stetson K."/>
            <person name="Stone C."/>
            <person name="Stone S."/>
            <person name="Stubbs M."/>
            <person name="Talamas J."/>
            <person name="Tchuinga P."/>
            <person name="Tenzing P."/>
            <person name="Tesfaye S."/>
            <person name="Theodore J."/>
            <person name="Thoulutsang Y."/>
            <person name="Topham K."/>
            <person name="Towey S."/>
            <person name="Tsamla T."/>
            <person name="Tsomo N."/>
            <person name="Vallee D."/>
            <person name="Vassiliev H."/>
            <person name="Venkataraman V."/>
            <person name="Vinson J."/>
            <person name="Vo A."/>
            <person name="Wade C."/>
            <person name="Wang S."/>
            <person name="Wangchuk T."/>
            <person name="Wangdi T."/>
            <person name="Whittaker C."/>
            <person name="Wilkinson J."/>
            <person name="Wu Y."/>
            <person name="Wyman D."/>
            <person name="Yadav S."/>
            <person name="Yang S."/>
            <person name="Yang X."/>
            <person name="Yeager S."/>
            <person name="Yee E."/>
            <person name="Young G."/>
            <person name="Zainoun J."/>
            <person name="Zembeck L."/>
            <person name="Zimmer A."/>
            <person name="Zody M."/>
            <person name="Lander E."/>
        </authorList>
    </citation>
    <scope>NUCLEOTIDE SEQUENCE [LARGE SCALE GENOMIC DNA]</scope>
</reference>
<dbReference type="PANTHER" id="PTHR13003:SF2">
    <property type="entry name" value="NUCLEAR PORE COMPLEX PROTEIN NUP107"/>
    <property type="match status" value="1"/>
</dbReference>
<evidence type="ECO:0000256" key="4">
    <source>
        <dbReference type="ARBA" id="ARBA00022927"/>
    </source>
</evidence>
<dbReference type="GO" id="GO:0006606">
    <property type="term" value="P:protein import into nucleus"/>
    <property type="evidence" value="ECO:0007669"/>
    <property type="project" value="TreeGrafter"/>
</dbReference>
<dbReference type="PANTHER" id="PTHR13003">
    <property type="entry name" value="NUP107-RELATED"/>
    <property type="match status" value="1"/>
</dbReference>
<dbReference type="Ensembl" id="ENSCSAVT00000009520.1">
    <property type="protein sequence ID" value="ENSCSAVP00000009403.1"/>
    <property type="gene ID" value="ENSCSAVG00000005540.1"/>
</dbReference>
<evidence type="ECO:0000313" key="10">
    <source>
        <dbReference type="Proteomes" id="UP000007875"/>
    </source>
</evidence>
<dbReference type="GO" id="GO:0006406">
    <property type="term" value="P:mRNA export from nucleus"/>
    <property type="evidence" value="ECO:0007669"/>
    <property type="project" value="TreeGrafter"/>
</dbReference>
<dbReference type="GeneTree" id="ENSGT00390000012080"/>
<dbReference type="GO" id="GO:0031965">
    <property type="term" value="C:nuclear membrane"/>
    <property type="evidence" value="ECO:0007669"/>
    <property type="project" value="UniProtKB-SubCell"/>
</dbReference>
<comment type="function">
    <text evidence="8">Functions as a component of the nuclear pore complex (NPC).</text>
</comment>
<name>H2YVP2_CIOSA</name>
<evidence type="ECO:0000256" key="6">
    <source>
        <dbReference type="ARBA" id="ARBA00023132"/>
    </source>
</evidence>
<keyword evidence="3" id="KW-0509">mRNA transport</keyword>
<keyword evidence="7 8" id="KW-0539">Nucleus</keyword>
<protein>
    <recommendedName>
        <fullName evidence="8">Nuclear pore complex protein</fullName>
    </recommendedName>
</protein>
<dbReference type="Gene3D" id="1.20.190.50">
    <property type="match status" value="1"/>
</dbReference>
<dbReference type="HOGENOM" id="CLU_637021_0_0_1"/>
<dbReference type="Gene3D" id="1.10.3450.20">
    <property type="match status" value="1"/>
</dbReference>
<dbReference type="InterPro" id="IPR007252">
    <property type="entry name" value="Nup84/Nup107"/>
</dbReference>
<proteinExistence type="inferred from homology"/>
<dbReference type="GO" id="GO:0017056">
    <property type="term" value="F:structural constituent of nuclear pore"/>
    <property type="evidence" value="ECO:0007669"/>
    <property type="project" value="UniProtKB-UniRule"/>
</dbReference>
<comment type="subunit">
    <text evidence="8">Part of the nuclear pore complex (NPC).</text>
</comment>
<dbReference type="FunFam" id="1.20.190.50:FF:000001">
    <property type="entry name" value="Nuclear pore complex protein"/>
    <property type="match status" value="1"/>
</dbReference>
<organism evidence="9 10">
    <name type="scientific">Ciona savignyi</name>
    <name type="common">Pacific transparent sea squirt</name>
    <dbReference type="NCBI Taxonomy" id="51511"/>
    <lineage>
        <taxon>Eukaryota</taxon>
        <taxon>Metazoa</taxon>
        <taxon>Chordata</taxon>
        <taxon>Tunicata</taxon>
        <taxon>Ascidiacea</taxon>
        <taxon>Phlebobranchia</taxon>
        <taxon>Cionidae</taxon>
        <taxon>Ciona</taxon>
    </lineage>
</organism>
<comment type="similarity">
    <text evidence="1 8">Belongs to the nucleoporin Nup84/Nup107 family.</text>
</comment>
<keyword evidence="6 8" id="KW-0906">Nuclear pore complex</keyword>
<keyword evidence="5 8" id="KW-0811">Translocation</keyword>
<reference evidence="9" key="2">
    <citation type="submission" date="2025-08" db="UniProtKB">
        <authorList>
            <consortium name="Ensembl"/>
        </authorList>
    </citation>
    <scope>IDENTIFICATION</scope>
</reference>
<evidence type="ECO:0000256" key="5">
    <source>
        <dbReference type="ARBA" id="ARBA00023010"/>
    </source>
</evidence>
<evidence type="ECO:0000256" key="2">
    <source>
        <dbReference type="ARBA" id="ARBA00022448"/>
    </source>
</evidence>
<reference evidence="9" key="3">
    <citation type="submission" date="2025-09" db="UniProtKB">
        <authorList>
            <consortium name="Ensembl"/>
        </authorList>
    </citation>
    <scope>IDENTIFICATION</scope>
</reference>
<dbReference type="AlphaFoldDB" id="H2YVP2"/>
<evidence type="ECO:0000256" key="1">
    <source>
        <dbReference type="ARBA" id="ARBA00009510"/>
    </source>
</evidence>
<keyword evidence="4" id="KW-0653">Protein transport</keyword>
<accession>H2YVP2</accession>
<evidence type="ECO:0000256" key="7">
    <source>
        <dbReference type="ARBA" id="ARBA00023242"/>
    </source>
</evidence>
<dbReference type="Proteomes" id="UP000007875">
    <property type="component" value="Unassembled WGS sequence"/>
</dbReference>